<dbReference type="Proteomes" id="UP001153269">
    <property type="component" value="Unassembled WGS sequence"/>
</dbReference>
<dbReference type="EMBL" id="CADEAL010001432">
    <property type="protein sequence ID" value="CAB1432359.1"/>
    <property type="molecule type" value="Genomic_DNA"/>
</dbReference>
<feature type="compositionally biased region" description="Basic and acidic residues" evidence="1">
    <location>
        <begin position="276"/>
        <end position="285"/>
    </location>
</feature>
<evidence type="ECO:0000313" key="3">
    <source>
        <dbReference type="Proteomes" id="UP001153269"/>
    </source>
</evidence>
<accession>A0A9N7ULA2</accession>
<proteinExistence type="predicted"/>
<feature type="compositionally biased region" description="Polar residues" evidence="1">
    <location>
        <begin position="190"/>
        <end position="201"/>
    </location>
</feature>
<sequence length="341" mass="36938">MDACTGDAARGRYRPRGNRANSELQSNREKCAIEKNPKTKPLSHQIGGFLEKLVFELPAFLQRGQTVAVAFKLIQRQGQGVSHLCSFATAPPYNIYGAARGCSPTGSLSPKSERAAGARGHNSRLLHFLLGEVDRQEEQAAPSARPGALHEDIIFPRTSRKRTTSVGLGHVRCSAKNAVTLWSSVRGAVSDSQSARDQQLHSPAETKRRSGAERRSRGNKRRVEALRAAGRSSPLSRCSRIPPADRAHGYTRMDAAGDRGEAGGRIKRLKPGFVSEPRRVGDGGWRHQGSATPSADRSPVSSRSSSSSMRRRRHLVVQVAPRGDTGAPQADVPHTLISLNL</sequence>
<feature type="region of interest" description="Disordered" evidence="1">
    <location>
        <begin position="187"/>
        <end position="313"/>
    </location>
</feature>
<gene>
    <name evidence="2" type="ORF">PLEPLA_LOCUS20422</name>
</gene>
<reference evidence="2" key="1">
    <citation type="submission" date="2020-03" db="EMBL/GenBank/DDBJ databases">
        <authorList>
            <person name="Weist P."/>
        </authorList>
    </citation>
    <scope>NUCLEOTIDE SEQUENCE</scope>
</reference>
<feature type="region of interest" description="Disordered" evidence="1">
    <location>
        <begin position="1"/>
        <end position="26"/>
    </location>
</feature>
<organism evidence="2 3">
    <name type="scientific">Pleuronectes platessa</name>
    <name type="common">European plaice</name>
    <dbReference type="NCBI Taxonomy" id="8262"/>
    <lineage>
        <taxon>Eukaryota</taxon>
        <taxon>Metazoa</taxon>
        <taxon>Chordata</taxon>
        <taxon>Craniata</taxon>
        <taxon>Vertebrata</taxon>
        <taxon>Euteleostomi</taxon>
        <taxon>Actinopterygii</taxon>
        <taxon>Neopterygii</taxon>
        <taxon>Teleostei</taxon>
        <taxon>Neoteleostei</taxon>
        <taxon>Acanthomorphata</taxon>
        <taxon>Carangaria</taxon>
        <taxon>Pleuronectiformes</taxon>
        <taxon>Pleuronectoidei</taxon>
        <taxon>Pleuronectidae</taxon>
        <taxon>Pleuronectes</taxon>
    </lineage>
</organism>
<evidence type="ECO:0000256" key="1">
    <source>
        <dbReference type="SAM" id="MobiDB-lite"/>
    </source>
</evidence>
<dbReference type="AlphaFoldDB" id="A0A9N7ULA2"/>
<keyword evidence="3" id="KW-1185">Reference proteome</keyword>
<feature type="compositionally biased region" description="Low complexity" evidence="1">
    <location>
        <begin position="294"/>
        <end position="308"/>
    </location>
</feature>
<comment type="caution">
    <text evidence="2">The sequence shown here is derived from an EMBL/GenBank/DDBJ whole genome shotgun (WGS) entry which is preliminary data.</text>
</comment>
<feature type="region of interest" description="Disordered" evidence="1">
    <location>
        <begin position="136"/>
        <end position="156"/>
    </location>
</feature>
<feature type="compositionally biased region" description="Basic and acidic residues" evidence="1">
    <location>
        <begin position="255"/>
        <end position="264"/>
    </location>
</feature>
<feature type="compositionally biased region" description="Basic and acidic residues" evidence="1">
    <location>
        <begin position="204"/>
        <end position="225"/>
    </location>
</feature>
<name>A0A9N7ULA2_PLEPL</name>
<evidence type="ECO:0000313" key="2">
    <source>
        <dbReference type="EMBL" id="CAB1432359.1"/>
    </source>
</evidence>
<protein>
    <submittedName>
        <fullName evidence="2">Uncharacterized protein</fullName>
    </submittedName>
</protein>